<dbReference type="Proteomes" id="UP000325385">
    <property type="component" value="Chromosome"/>
</dbReference>
<evidence type="ECO:0000256" key="3">
    <source>
        <dbReference type="ARBA" id="ARBA00022526"/>
    </source>
</evidence>
<dbReference type="InterPro" id="IPR022675">
    <property type="entry name" value="G6P_DH_C"/>
</dbReference>
<accession>A0A5P6NAH3</accession>
<feature type="active site" description="Proton acceptor" evidence="7">
    <location>
        <position position="234"/>
    </location>
</feature>
<dbReference type="GO" id="GO:0009051">
    <property type="term" value="P:pentose-phosphate shunt, oxidative branch"/>
    <property type="evidence" value="ECO:0007669"/>
    <property type="project" value="TreeGrafter"/>
</dbReference>
<dbReference type="UniPathway" id="UPA00115">
    <property type="reaction ID" value="UER00408"/>
</dbReference>
<dbReference type="InterPro" id="IPR001282">
    <property type="entry name" value="G6P_DH"/>
</dbReference>
<evidence type="ECO:0000259" key="9">
    <source>
        <dbReference type="Pfam" id="PF02781"/>
    </source>
</evidence>
<organism evidence="10 11">
    <name type="scientific">Qipengyuania flava</name>
    <dbReference type="NCBI Taxonomy" id="192812"/>
    <lineage>
        <taxon>Bacteria</taxon>
        <taxon>Pseudomonadati</taxon>
        <taxon>Pseudomonadota</taxon>
        <taxon>Alphaproteobacteria</taxon>
        <taxon>Sphingomonadales</taxon>
        <taxon>Erythrobacteraceae</taxon>
        <taxon>Qipengyuania</taxon>
    </lineage>
</organism>
<comment type="caution">
    <text evidence="7">Lacks conserved residue(s) required for the propagation of feature annotation.</text>
</comment>
<keyword evidence="4 7" id="KW-0521">NADP</keyword>
<dbReference type="EC" id="1.1.1.49" evidence="7"/>
<sequence length="480" mass="53716">MNVTADRLLLFGATGDLAQRMLLPSLCALDAEGLLEPDLKIVGTARSEMSTREFRDFARQALEKYLPDHRRGGVADFLNRLSYVAVDATTREGYDDLAREVGTYDKGLAIFLSTAPSLFEPTINGLVHAGLTKGNVRIGLEKPLGTDLASSKEINDAVAKAFSEDRIFRIDHYLGKETVQNLLALRFANLLFEPVWNATYIDHVQITVAETVGLESRVAYYDDSGSLRDMVQNHMLQLLALVAMEPPTSFDATAVRDEKVKVLRALRHIGRDETVTGQYRAGAVEGAVVPGYDEELGKGSDTETFVALKAHVDNWRWKGVPFYMRTGKRLPERVTEIVIQFRCIPHSIFEGRGATTRPNRLVIGIQPEENVQMSMMAKVPGLDRDGIRLRQVPLDIAMPDAFSGTVRRIAYERLLLDLIEGDQTLFVRRDEVEAQWEWIDAIRELWEREDIKPKTYGAGSWGPSAAIALAERDGVSWHDE</sequence>
<dbReference type="Gene3D" id="3.30.360.10">
    <property type="entry name" value="Dihydrodipicolinate Reductase, domain 2"/>
    <property type="match status" value="1"/>
</dbReference>
<dbReference type="Pfam" id="PF02781">
    <property type="entry name" value="G6PD_C"/>
    <property type="match status" value="1"/>
</dbReference>
<dbReference type="Gene3D" id="3.40.50.720">
    <property type="entry name" value="NAD(P)-binding Rossmann-like Domain"/>
    <property type="match status" value="1"/>
</dbReference>
<evidence type="ECO:0000256" key="1">
    <source>
        <dbReference type="ARBA" id="ARBA00004937"/>
    </source>
</evidence>
<evidence type="ECO:0000259" key="8">
    <source>
        <dbReference type="Pfam" id="PF00479"/>
    </source>
</evidence>
<feature type="binding site" evidence="7">
    <location>
        <position position="46"/>
    </location>
    <ligand>
        <name>NADP(+)</name>
        <dbReference type="ChEBI" id="CHEBI:58349"/>
    </ligand>
</feature>
<dbReference type="InterPro" id="IPR036291">
    <property type="entry name" value="NAD(P)-bd_dom_sf"/>
</dbReference>
<keyword evidence="5 7" id="KW-0560">Oxidoreductase</keyword>
<reference evidence="11" key="1">
    <citation type="submission" date="2018-09" db="EMBL/GenBank/DDBJ databases">
        <title>Nocardia yunnanensis sp. nov., an actinomycete isolated from a soil sample.</title>
        <authorList>
            <person name="Zhang J."/>
        </authorList>
    </citation>
    <scope>NUCLEOTIDE SEQUENCE [LARGE SCALE GENOMIC DNA]</scope>
    <source>
        <strain evidence="11">21-3</strain>
    </source>
</reference>
<proteinExistence type="inferred from homology"/>
<dbReference type="GeneID" id="69696919"/>
<keyword evidence="3 7" id="KW-0313">Glucose metabolism</keyword>
<dbReference type="EMBL" id="CP032228">
    <property type="protein sequence ID" value="QFI62948.1"/>
    <property type="molecule type" value="Genomic_DNA"/>
</dbReference>
<dbReference type="PROSITE" id="PS00069">
    <property type="entry name" value="G6P_DEHYDROGENASE"/>
    <property type="match status" value="1"/>
</dbReference>
<feature type="binding site" evidence="7">
    <location>
        <position position="328"/>
    </location>
    <ligand>
        <name>substrate</name>
    </ligand>
</feature>
<feature type="binding site" evidence="7">
    <location>
        <position position="210"/>
    </location>
    <ligand>
        <name>substrate</name>
    </ligand>
</feature>
<dbReference type="AlphaFoldDB" id="A0A5P6NAH3"/>
<protein>
    <recommendedName>
        <fullName evidence="7">Glucose-6-phosphate 1-dehydrogenase</fullName>
        <shortName evidence="7">G6PD</shortName>
        <ecNumber evidence="7">1.1.1.49</ecNumber>
    </recommendedName>
</protein>
<evidence type="ECO:0000256" key="2">
    <source>
        <dbReference type="ARBA" id="ARBA00009975"/>
    </source>
</evidence>
<dbReference type="NCBIfam" id="NF009492">
    <property type="entry name" value="PRK12853.1-3"/>
    <property type="match status" value="1"/>
</dbReference>
<evidence type="ECO:0000256" key="5">
    <source>
        <dbReference type="ARBA" id="ARBA00023002"/>
    </source>
</evidence>
<dbReference type="PIRSF" id="PIRSF000110">
    <property type="entry name" value="G6PD"/>
    <property type="match status" value="1"/>
</dbReference>
<feature type="binding site" evidence="7">
    <location>
        <position position="172"/>
    </location>
    <ligand>
        <name>substrate</name>
    </ligand>
</feature>
<comment type="similarity">
    <text evidence="2 7">Belongs to the glucose-6-phosphate dehydrogenase family.</text>
</comment>
<gene>
    <name evidence="7 10" type="primary">zwf</name>
    <name evidence="10" type="ORF">D0Y83_06400</name>
</gene>
<dbReference type="PANTHER" id="PTHR23429">
    <property type="entry name" value="GLUCOSE-6-PHOSPHATE 1-DEHYDROGENASE G6PD"/>
    <property type="match status" value="1"/>
</dbReference>
<feature type="domain" description="Glucose-6-phosphate dehydrogenase NAD-binding" evidence="8">
    <location>
        <begin position="10"/>
        <end position="181"/>
    </location>
</feature>
<keyword evidence="6 7" id="KW-0119">Carbohydrate metabolism</keyword>
<evidence type="ECO:0000256" key="4">
    <source>
        <dbReference type="ARBA" id="ARBA00022857"/>
    </source>
</evidence>
<feature type="binding site" evidence="7">
    <location>
        <position position="142"/>
    </location>
    <ligand>
        <name>NADP(+)</name>
        <dbReference type="ChEBI" id="CHEBI:58349"/>
    </ligand>
</feature>
<dbReference type="InterPro" id="IPR022674">
    <property type="entry name" value="G6P_DH_NAD-bd"/>
</dbReference>
<feature type="domain" description="Glucose-6-phosphate dehydrogenase C-terminal" evidence="9">
    <location>
        <begin position="183"/>
        <end position="478"/>
    </location>
</feature>
<evidence type="ECO:0000256" key="6">
    <source>
        <dbReference type="ARBA" id="ARBA00023277"/>
    </source>
</evidence>
<dbReference type="InterPro" id="IPR019796">
    <property type="entry name" value="G6P_DH_AS"/>
</dbReference>
<comment type="function">
    <text evidence="7">Catalyzes the oxidation of glucose 6-phosphate to 6-phosphogluconolactone.</text>
</comment>
<dbReference type="GO" id="GO:0005829">
    <property type="term" value="C:cytosol"/>
    <property type="evidence" value="ECO:0007669"/>
    <property type="project" value="TreeGrafter"/>
</dbReference>
<evidence type="ECO:0000313" key="10">
    <source>
        <dbReference type="EMBL" id="QFI62948.1"/>
    </source>
</evidence>
<dbReference type="GO" id="GO:0004345">
    <property type="term" value="F:glucose-6-phosphate dehydrogenase activity"/>
    <property type="evidence" value="ECO:0007669"/>
    <property type="project" value="UniProtKB-UniRule"/>
</dbReference>
<dbReference type="GO" id="GO:0006006">
    <property type="term" value="P:glucose metabolic process"/>
    <property type="evidence" value="ECO:0007669"/>
    <property type="project" value="UniProtKB-KW"/>
</dbReference>
<name>A0A5P6NAH3_9SPHN</name>
<dbReference type="PRINTS" id="PR00079">
    <property type="entry name" value="G6PDHDRGNASE"/>
</dbReference>
<dbReference type="NCBIfam" id="TIGR00871">
    <property type="entry name" value="zwf"/>
    <property type="match status" value="1"/>
</dbReference>
<dbReference type="PANTHER" id="PTHR23429:SF0">
    <property type="entry name" value="GLUCOSE-6-PHOSPHATE 1-DEHYDROGENASE"/>
    <property type="match status" value="1"/>
</dbReference>
<comment type="catalytic activity">
    <reaction evidence="7">
        <text>D-glucose 6-phosphate + NADP(+) = 6-phospho-D-glucono-1,5-lactone + NADPH + H(+)</text>
        <dbReference type="Rhea" id="RHEA:15841"/>
        <dbReference type="ChEBI" id="CHEBI:15378"/>
        <dbReference type="ChEBI" id="CHEBI:57783"/>
        <dbReference type="ChEBI" id="CHEBI:57955"/>
        <dbReference type="ChEBI" id="CHEBI:58349"/>
        <dbReference type="ChEBI" id="CHEBI:61548"/>
        <dbReference type="EC" id="1.1.1.49"/>
    </reaction>
</comment>
<dbReference type="SUPFAM" id="SSF51735">
    <property type="entry name" value="NAD(P)-binding Rossmann-fold domains"/>
    <property type="match status" value="1"/>
</dbReference>
<dbReference type="Pfam" id="PF00479">
    <property type="entry name" value="G6PD_N"/>
    <property type="match status" value="1"/>
</dbReference>
<feature type="binding site" evidence="7">
    <location>
        <position position="176"/>
    </location>
    <ligand>
        <name>substrate</name>
    </ligand>
</feature>
<evidence type="ECO:0000256" key="7">
    <source>
        <dbReference type="HAMAP-Rule" id="MF_00966"/>
    </source>
</evidence>
<dbReference type="GO" id="GO:0050661">
    <property type="term" value="F:NADP binding"/>
    <property type="evidence" value="ECO:0007669"/>
    <property type="project" value="UniProtKB-UniRule"/>
</dbReference>
<comment type="pathway">
    <text evidence="1 7">Carbohydrate degradation; pentose phosphate pathway; D-ribulose 5-phosphate from D-glucose 6-phosphate (oxidative stage): step 1/3.</text>
</comment>
<evidence type="ECO:0000313" key="11">
    <source>
        <dbReference type="Proteomes" id="UP000325385"/>
    </source>
</evidence>
<dbReference type="HAMAP" id="MF_00966">
    <property type="entry name" value="G6PD"/>
    <property type="match status" value="1"/>
</dbReference>
<dbReference type="RefSeq" id="WP_151885347.1">
    <property type="nucleotide sequence ID" value="NZ_CP032228.1"/>
</dbReference>
<feature type="binding site" evidence="7">
    <location>
        <position position="229"/>
    </location>
    <ligand>
        <name>substrate</name>
    </ligand>
</feature>
<dbReference type="SUPFAM" id="SSF55347">
    <property type="entry name" value="Glyceraldehyde-3-phosphate dehydrogenase-like, C-terminal domain"/>
    <property type="match status" value="1"/>
</dbReference>